<dbReference type="InterPro" id="IPR017473">
    <property type="entry name" value="Undecaprenyl-P_gluc_Ptfrase"/>
</dbReference>
<dbReference type="Pfam" id="PF13727">
    <property type="entry name" value="CoA_binding_3"/>
    <property type="match status" value="1"/>
</dbReference>
<evidence type="ECO:0000256" key="3">
    <source>
        <dbReference type="ARBA" id="ARBA00022679"/>
    </source>
</evidence>
<keyword evidence="5 7" id="KW-1133">Transmembrane helix</keyword>
<evidence type="ECO:0000256" key="5">
    <source>
        <dbReference type="ARBA" id="ARBA00022989"/>
    </source>
</evidence>
<feature type="transmembrane region" description="Helical" evidence="7">
    <location>
        <begin position="273"/>
        <end position="294"/>
    </location>
</feature>
<dbReference type="GO" id="GO:0009242">
    <property type="term" value="P:colanic acid biosynthetic process"/>
    <property type="evidence" value="ECO:0007669"/>
    <property type="project" value="TreeGrafter"/>
</dbReference>
<name>A0A1E7RCW2_9GAMM</name>
<evidence type="ECO:0000313" key="9">
    <source>
        <dbReference type="EMBL" id="OEY97133.1"/>
    </source>
</evidence>
<dbReference type="Pfam" id="PF02397">
    <property type="entry name" value="Bac_transf"/>
    <property type="match status" value="1"/>
</dbReference>
<dbReference type="InterPro" id="IPR017475">
    <property type="entry name" value="EPS_sugar_tfrase"/>
</dbReference>
<keyword evidence="10" id="KW-1185">Reference proteome</keyword>
<dbReference type="NCBIfam" id="TIGR03025">
    <property type="entry name" value="EPS_sugtrans"/>
    <property type="match status" value="1"/>
</dbReference>
<dbReference type="PANTHER" id="PTHR30576:SF21">
    <property type="entry name" value="UDP-GLUCOSE:UNDECAPRENYL-PHOSPHATE GLUCOSE-1-PHOSPHATE TRANSFERASE"/>
    <property type="match status" value="1"/>
</dbReference>
<dbReference type="GO" id="GO:0016020">
    <property type="term" value="C:membrane"/>
    <property type="evidence" value="ECO:0007669"/>
    <property type="project" value="UniProtKB-SubCell"/>
</dbReference>
<sequence>MSTKLNATNISIFYRIFDFLSLFIGLYLSCYFLDIHVSSKDITFICLIQFLFFLFICEITDFYRSSKGMRLRNQIEILFTNIFFSSLITFFVFIVNDLKDFDYRLAILTFIVTCLSAFSFRILLRISYRKLIIVGTNLQNTLVIGDTKRAAKVLKEIEYSKWRGYNSLGLYSFQNEVSSESVFSGTFDDVKTMLQDNKIDKIYVIIDKHNLSQAEELLTLLTDSTCTTIIVPDLFQLEYLYTKVEDLNRIPTIPLIDTDIQGINAVLKRIEDIVFSLMIITLISPILIVISIAIKLTSEGPVLFKQTRYGLNGKPITVFKFRSMRVMENGHEVKQATKNDPRVTKVGAFIRRTSLDELPQFFNVLLGTMSIVGPRPHAVSHNEQYRKLIPGYMLRHKVKPGITGLAQINGWRGETDTLDKMEKRIECDLMYIKNWSIWLDVKIIFLTVFKGFINKSAY</sequence>
<comment type="subcellular location">
    <subcellularLocation>
        <location evidence="1">Membrane</location>
        <topology evidence="1">Multi-pass membrane protein</topology>
    </subcellularLocation>
</comment>
<reference evidence="9 10" key="1">
    <citation type="submission" date="2016-09" db="EMBL/GenBank/DDBJ databases">
        <authorList>
            <person name="Capua I."/>
            <person name="De Benedictis P."/>
            <person name="Joannis T."/>
            <person name="Lombin L.H."/>
            <person name="Cattoli G."/>
        </authorList>
    </citation>
    <scope>NUCLEOTIDE SEQUENCE [LARGE SCALE GENOMIC DNA]</scope>
    <source>
        <strain evidence="9 10">ANC 4671</strain>
    </source>
</reference>
<dbReference type="EMBL" id="MKKK01000012">
    <property type="protein sequence ID" value="OEY97133.1"/>
    <property type="molecule type" value="Genomic_DNA"/>
</dbReference>
<evidence type="ECO:0000256" key="4">
    <source>
        <dbReference type="ARBA" id="ARBA00022692"/>
    </source>
</evidence>
<keyword evidence="3 9" id="KW-0808">Transferase</keyword>
<organism evidence="9 10">
    <name type="scientific">Acinetobacter qingfengensis</name>
    <dbReference type="NCBI Taxonomy" id="1262585"/>
    <lineage>
        <taxon>Bacteria</taxon>
        <taxon>Pseudomonadati</taxon>
        <taxon>Pseudomonadota</taxon>
        <taxon>Gammaproteobacteria</taxon>
        <taxon>Moraxellales</taxon>
        <taxon>Moraxellaceae</taxon>
        <taxon>Acinetobacter</taxon>
    </lineage>
</organism>
<dbReference type="Proteomes" id="UP000185895">
    <property type="component" value="Unassembled WGS sequence"/>
</dbReference>
<protein>
    <submittedName>
        <fullName evidence="9">Undecaprenyl-phosphate glucose phosphotransferase</fullName>
    </submittedName>
</protein>
<dbReference type="Gene3D" id="3.40.50.720">
    <property type="entry name" value="NAD(P)-binding Rossmann-like Domain"/>
    <property type="match status" value="1"/>
</dbReference>
<accession>A0A1E7RCW2</accession>
<evidence type="ECO:0000313" key="10">
    <source>
        <dbReference type="Proteomes" id="UP000185895"/>
    </source>
</evidence>
<evidence type="ECO:0000256" key="1">
    <source>
        <dbReference type="ARBA" id="ARBA00004141"/>
    </source>
</evidence>
<dbReference type="NCBIfam" id="TIGR03023">
    <property type="entry name" value="WcaJ_sugtrans"/>
    <property type="match status" value="1"/>
</dbReference>
<dbReference type="AlphaFoldDB" id="A0A1E7RCW2"/>
<keyword evidence="4 7" id="KW-0812">Transmembrane</keyword>
<dbReference type="InterPro" id="IPR003362">
    <property type="entry name" value="Bact_transf"/>
</dbReference>
<feature type="transmembrane region" description="Helical" evidence="7">
    <location>
        <begin position="12"/>
        <end position="36"/>
    </location>
</feature>
<dbReference type="STRING" id="1262585.BJI46_01500"/>
<dbReference type="RefSeq" id="WP_070069282.1">
    <property type="nucleotide sequence ID" value="NZ_MKKK01000012.1"/>
</dbReference>
<evidence type="ECO:0000256" key="2">
    <source>
        <dbReference type="ARBA" id="ARBA00006464"/>
    </source>
</evidence>
<dbReference type="GO" id="GO:0089702">
    <property type="term" value="F:undecaprenyl-phosphate glucose phosphotransferase activity"/>
    <property type="evidence" value="ECO:0007669"/>
    <property type="project" value="TreeGrafter"/>
</dbReference>
<dbReference type="OrthoDB" id="9808602at2"/>
<feature type="transmembrane region" description="Helical" evidence="7">
    <location>
        <begin position="75"/>
        <end position="95"/>
    </location>
</feature>
<gene>
    <name evidence="9" type="ORF">BJI46_01500</name>
</gene>
<evidence type="ECO:0000259" key="8">
    <source>
        <dbReference type="Pfam" id="PF02397"/>
    </source>
</evidence>
<feature type="domain" description="Bacterial sugar transferase" evidence="8">
    <location>
        <begin position="268"/>
        <end position="450"/>
    </location>
</feature>
<feature type="transmembrane region" description="Helical" evidence="7">
    <location>
        <begin position="101"/>
        <end position="124"/>
    </location>
</feature>
<evidence type="ECO:0000256" key="7">
    <source>
        <dbReference type="SAM" id="Phobius"/>
    </source>
</evidence>
<proteinExistence type="inferred from homology"/>
<evidence type="ECO:0000256" key="6">
    <source>
        <dbReference type="ARBA" id="ARBA00023136"/>
    </source>
</evidence>
<feature type="transmembrane region" description="Helical" evidence="7">
    <location>
        <begin position="42"/>
        <end position="63"/>
    </location>
</feature>
<comment type="similarity">
    <text evidence="2">Belongs to the bacterial sugar transferase family.</text>
</comment>
<keyword evidence="6 7" id="KW-0472">Membrane</keyword>
<comment type="caution">
    <text evidence="9">The sequence shown here is derived from an EMBL/GenBank/DDBJ whole genome shotgun (WGS) entry which is preliminary data.</text>
</comment>
<dbReference type="PANTHER" id="PTHR30576">
    <property type="entry name" value="COLANIC BIOSYNTHESIS UDP-GLUCOSE LIPID CARRIER TRANSFERASE"/>
    <property type="match status" value="1"/>
</dbReference>